<dbReference type="AlphaFoldDB" id="F7GHV8"/>
<dbReference type="GO" id="GO:0005739">
    <property type="term" value="C:mitochondrion"/>
    <property type="evidence" value="ECO:0007669"/>
    <property type="project" value="InterPro"/>
</dbReference>
<dbReference type="SUPFAM" id="SSF55729">
    <property type="entry name" value="Acyl-CoA N-acyltransferases (Nat)"/>
    <property type="match status" value="1"/>
</dbReference>
<protein>
    <recommendedName>
        <fullName evidence="3">Glycine N-acyltransferase-like protein</fullName>
        <ecNumber evidence="3">2.3.1.-</ecNumber>
    </recommendedName>
</protein>
<accession>F7GHV8</accession>
<dbReference type="KEGG" id="mdo:100027341"/>
<dbReference type="Bgee" id="ENSMODG00000020180">
    <property type="expression patterns" value="Expressed in kidney and 4 other cell types or tissues"/>
</dbReference>
<dbReference type="Gene3D" id="3.40.630.30">
    <property type="match status" value="1"/>
</dbReference>
<evidence type="ECO:0000313" key="5">
    <source>
        <dbReference type="Ensembl" id="ENSMODP00000025230.2"/>
    </source>
</evidence>
<dbReference type="OrthoDB" id="61870at2759"/>
<keyword evidence="6" id="KW-1185">Reference proteome</keyword>
<dbReference type="Ensembl" id="ENSMODT00000025679.3">
    <property type="protein sequence ID" value="ENSMODP00000025230.2"/>
    <property type="gene ID" value="ENSMODG00000020180.3"/>
</dbReference>
<evidence type="ECO:0000313" key="6">
    <source>
        <dbReference type="Proteomes" id="UP000002280"/>
    </source>
</evidence>
<evidence type="ECO:0000256" key="2">
    <source>
        <dbReference type="ARBA" id="ARBA00023315"/>
    </source>
</evidence>
<comment type="similarity">
    <text evidence="3">Belongs to the glycine N-acyltransferase family.</text>
</comment>
<dbReference type="EC" id="2.3.1.-" evidence="3"/>
<evidence type="ECO:0000256" key="3">
    <source>
        <dbReference type="RuleBase" id="RU368002"/>
    </source>
</evidence>
<sequence>MRLLQEAQKLQALYQSLAKSIPESLKVYGSIFHISRGNPFNLEVLVDSWPEYQTVITRPQKEEMTDDMDHYINCYHIFTKAPETLPEILESNKVINWDQSLRIQGLQQSLDEKIKSVAASKSVQIDYSKCFLYTTEATLQMKSPNKRIFRKSQETDNQNTGKFKSEVDEFKPTFLDVSHSELVNKNWKFGKNEKSLRYIKRCIQNFPAYGLLGPEGNPISWNVMDAACELRMAYTLPEYQGRGMLRQMMNPYMKYLQQNEIPFYLFVEDKNENSHKAVRQLGFQTMPCGWHLWQSIPTRFQQLPHF</sequence>
<dbReference type="Proteomes" id="UP000002280">
    <property type="component" value="Chromosome 5"/>
</dbReference>
<reference evidence="5 6" key="1">
    <citation type="journal article" date="2007" name="Nature">
        <title>Genome of the marsupial Monodelphis domestica reveals innovation in non-coding sequences.</title>
        <authorList>
            <person name="Mikkelsen T.S."/>
            <person name="Wakefield M.J."/>
            <person name="Aken B."/>
            <person name="Amemiya C.T."/>
            <person name="Chang J.L."/>
            <person name="Duke S."/>
            <person name="Garber M."/>
            <person name="Gentles A.J."/>
            <person name="Goodstadt L."/>
            <person name="Heger A."/>
            <person name="Jurka J."/>
            <person name="Kamal M."/>
            <person name="Mauceli E."/>
            <person name="Searle S.M."/>
            <person name="Sharpe T."/>
            <person name="Baker M.L."/>
            <person name="Batzer M.A."/>
            <person name="Benos P.V."/>
            <person name="Belov K."/>
            <person name="Clamp M."/>
            <person name="Cook A."/>
            <person name="Cuff J."/>
            <person name="Das R."/>
            <person name="Davidow L."/>
            <person name="Deakin J.E."/>
            <person name="Fazzari M.J."/>
            <person name="Glass J.L."/>
            <person name="Grabherr M."/>
            <person name="Greally J.M."/>
            <person name="Gu W."/>
            <person name="Hore T.A."/>
            <person name="Huttley G.A."/>
            <person name="Kleber M."/>
            <person name="Jirtle R.L."/>
            <person name="Koina E."/>
            <person name="Lee J.T."/>
            <person name="Mahony S."/>
            <person name="Marra M.A."/>
            <person name="Miller R.D."/>
            <person name="Nicholls R.D."/>
            <person name="Oda M."/>
            <person name="Papenfuss A.T."/>
            <person name="Parra Z.E."/>
            <person name="Pollock D.D."/>
            <person name="Ray D.A."/>
            <person name="Schein J.E."/>
            <person name="Speed T.P."/>
            <person name="Thompson K."/>
            <person name="VandeBerg J.L."/>
            <person name="Wade C.M."/>
            <person name="Walker J.A."/>
            <person name="Waters P.D."/>
            <person name="Webber C."/>
            <person name="Weidman J.R."/>
            <person name="Xie X."/>
            <person name="Zody M.C."/>
            <person name="Baldwin J."/>
            <person name="Abdouelleil A."/>
            <person name="Abdulkadir J."/>
            <person name="Abebe A."/>
            <person name="Abera B."/>
            <person name="Abreu J."/>
            <person name="Acer S.C."/>
            <person name="Aftuck L."/>
            <person name="Alexander A."/>
            <person name="An P."/>
            <person name="Anderson E."/>
            <person name="Anderson S."/>
            <person name="Arachi H."/>
            <person name="Azer M."/>
            <person name="Bachantsang P."/>
            <person name="Barry A."/>
            <person name="Bayul T."/>
            <person name="Berlin A."/>
            <person name="Bessette D."/>
            <person name="Bloom T."/>
            <person name="Bloom T."/>
            <person name="Boguslavskiy L."/>
            <person name="Bonnet C."/>
            <person name="Boukhgalter B."/>
            <person name="Bourzgui I."/>
            <person name="Brown A."/>
            <person name="Cahill P."/>
            <person name="Channer S."/>
            <person name="Cheshatsang Y."/>
            <person name="Chuda L."/>
            <person name="Citroen M."/>
            <person name="Collymore A."/>
            <person name="Cooke P."/>
            <person name="Costello M."/>
            <person name="D'Aco K."/>
            <person name="Daza R."/>
            <person name="De Haan G."/>
            <person name="DeGray S."/>
            <person name="DeMaso C."/>
            <person name="Dhargay N."/>
            <person name="Dooley K."/>
            <person name="Dooley E."/>
            <person name="Doricent M."/>
            <person name="Dorje P."/>
            <person name="Dorjee K."/>
            <person name="Dupes A."/>
            <person name="Elong R."/>
            <person name="Falk J."/>
            <person name="Farina A."/>
            <person name="Faro S."/>
            <person name="Ferguson D."/>
            <person name="Fisher S."/>
            <person name="Foley C.D."/>
            <person name="Franke A."/>
            <person name="Friedrich D."/>
            <person name="Gadbois L."/>
            <person name="Gearin G."/>
            <person name="Gearin C.R."/>
            <person name="Giannoukos G."/>
            <person name="Goode T."/>
            <person name="Graham J."/>
            <person name="Grandbois E."/>
            <person name="Grewal S."/>
            <person name="Gyaltsen K."/>
            <person name="Hafez N."/>
            <person name="Hagos B."/>
            <person name="Hall J."/>
            <person name="Henson C."/>
            <person name="Hollinger A."/>
            <person name="Honan T."/>
            <person name="Huard M.D."/>
            <person name="Hughes L."/>
            <person name="Hurhula B."/>
            <person name="Husby M.E."/>
            <person name="Kamat A."/>
            <person name="Kanga B."/>
            <person name="Kashin S."/>
            <person name="Khazanovich D."/>
            <person name="Kisner P."/>
            <person name="Lance K."/>
            <person name="Lara M."/>
            <person name="Lee W."/>
            <person name="Lennon N."/>
            <person name="Letendre F."/>
            <person name="LeVine R."/>
            <person name="Lipovsky A."/>
            <person name="Liu X."/>
            <person name="Liu J."/>
            <person name="Liu S."/>
            <person name="Lokyitsang T."/>
            <person name="Lokyitsang Y."/>
            <person name="Lubonja R."/>
            <person name="Lui A."/>
            <person name="MacDonald P."/>
            <person name="Magnisalis V."/>
            <person name="Maru K."/>
            <person name="Matthews C."/>
            <person name="McCusker W."/>
            <person name="McDonough S."/>
            <person name="Mehta T."/>
            <person name="Meldrim J."/>
            <person name="Meneus L."/>
            <person name="Mihai O."/>
            <person name="Mihalev A."/>
            <person name="Mihova T."/>
            <person name="Mittelman R."/>
            <person name="Mlenga V."/>
            <person name="Montmayeur A."/>
            <person name="Mulrain L."/>
            <person name="Navidi A."/>
            <person name="Naylor J."/>
            <person name="Negash T."/>
            <person name="Nguyen T."/>
            <person name="Nguyen N."/>
            <person name="Nicol R."/>
            <person name="Norbu C."/>
            <person name="Norbu N."/>
            <person name="Novod N."/>
            <person name="O'Neill B."/>
            <person name="Osman S."/>
            <person name="Markiewicz E."/>
            <person name="Oyono O.L."/>
            <person name="Patti C."/>
            <person name="Phunkhang P."/>
            <person name="Pierre F."/>
            <person name="Priest M."/>
            <person name="Raghuraman S."/>
            <person name="Rege F."/>
            <person name="Reyes R."/>
            <person name="Rise C."/>
            <person name="Rogov P."/>
            <person name="Ross K."/>
            <person name="Ryan E."/>
            <person name="Settipalli S."/>
            <person name="Shea T."/>
            <person name="Sherpa N."/>
            <person name="Shi L."/>
            <person name="Shih D."/>
            <person name="Sparrow T."/>
            <person name="Spaulding J."/>
            <person name="Stalker J."/>
            <person name="Stange-Thomann N."/>
            <person name="Stavropoulos S."/>
            <person name="Stone C."/>
            <person name="Strader C."/>
            <person name="Tesfaye S."/>
            <person name="Thomson T."/>
            <person name="Thoulutsang Y."/>
            <person name="Thoulutsang D."/>
            <person name="Topham K."/>
            <person name="Topping I."/>
            <person name="Tsamla T."/>
            <person name="Vassiliev H."/>
            <person name="Vo A."/>
            <person name="Wangchuk T."/>
            <person name="Wangdi T."/>
            <person name="Weiand M."/>
            <person name="Wilkinson J."/>
            <person name="Wilson A."/>
            <person name="Yadav S."/>
            <person name="Young G."/>
            <person name="Yu Q."/>
            <person name="Zembek L."/>
            <person name="Zhong D."/>
            <person name="Zimmer A."/>
            <person name="Zwirko Z."/>
            <person name="Jaffe D.B."/>
            <person name="Alvarez P."/>
            <person name="Brockman W."/>
            <person name="Butler J."/>
            <person name="Chin C."/>
            <person name="Gnerre S."/>
            <person name="MacCallum I."/>
            <person name="Graves J.A."/>
            <person name="Ponting C.P."/>
            <person name="Breen M."/>
            <person name="Samollow P.B."/>
            <person name="Lander E.S."/>
            <person name="Lindblad-Toh K."/>
        </authorList>
    </citation>
    <scope>NUCLEOTIDE SEQUENCE [LARGE SCALE GENOMIC DNA]</scope>
</reference>
<dbReference type="Pfam" id="PF06021">
    <property type="entry name" value="Gly_acyl_tr_N"/>
    <property type="match status" value="1"/>
</dbReference>
<dbReference type="InterPro" id="IPR010313">
    <property type="entry name" value="Glycine_N-acyltransferase"/>
</dbReference>
<dbReference type="Pfam" id="PF08444">
    <property type="entry name" value="Gly_acyl_tr_C"/>
    <property type="match status" value="1"/>
</dbReference>
<feature type="domain" description="N-acetyltransferase" evidence="4">
    <location>
        <begin position="165"/>
        <end position="299"/>
    </location>
</feature>
<name>F7GHV8_MONDO</name>
<reference evidence="5" key="3">
    <citation type="submission" date="2025-09" db="UniProtKB">
        <authorList>
            <consortium name="Ensembl"/>
        </authorList>
    </citation>
    <scope>IDENTIFICATION</scope>
</reference>
<evidence type="ECO:0000256" key="1">
    <source>
        <dbReference type="ARBA" id="ARBA00022679"/>
    </source>
</evidence>
<dbReference type="InterPro" id="IPR016181">
    <property type="entry name" value="Acyl_CoA_acyltransferase"/>
</dbReference>
<dbReference type="PROSITE" id="PS51186">
    <property type="entry name" value="GNAT"/>
    <property type="match status" value="1"/>
</dbReference>
<proteinExistence type="inferred from homology"/>
<keyword evidence="1 3" id="KW-0808">Transferase</keyword>
<dbReference type="HOGENOM" id="CLU_060336_0_0_1"/>
<organism evidence="5 6">
    <name type="scientific">Monodelphis domestica</name>
    <name type="common">Gray short-tailed opossum</name>
    <dbReference type="NCBI Taxonomy" id="13616"/>
    <lineage>
        <taxon>Eukaryota</taxon>
        <taxon>Metazoa</taxon>
        <taxon>Chordata</taxon>
        <taxon>Craniata</taxon>
        <taxon>Vertebrata</taxon>
        <taxon>Euteleostomi</taxon>
        <taxon>Mammalia</taxon>
        <taxon>Metatheria</taxon>
        <taxon>Didelphimorphia</taxon>
        <taxon>Didelphidae</taxon>
        <taxon>Monodelphis</taxon>
    </lineage>
</organism>
<dbReference type="GO" id="GO:0016410">
    <property type="term" value="F:N-acyltransferase activity"/>
    <property type="evidence" value="ECO:0000318"/>
    <property type="project" value="GO_Central"/>
</dbReference>
<evidence type="ECO:0000259" key="4">
    <source>
        <dbReference type="PROSITE" id="PS51186"/>
    </source>
</evidence>
<dbReference type="STRING" id="13616.ENSMODP00000025230"/>
<dbReference type="eggNOG" id="ENOG502QVT5">
    <property type="taxonomic scope" value="Eukaryota"/>
</dbReference>
<keyword evidence="2 3" id="KW-0012">Acyltransferase</keyword>
<dbReference type="GeneID" id="100027341"/>
<dbReference type="GeneTree" id="ENSGT00950000183133"/>
<dbReference type="InterPro" id="IPR013652">
    <property type="entry name" value="Glycine_N-acyltransferase_C"/>
</dbReference>
<dbReference type="InParanoid" id="F7GHV8"/>
<dbReference type="PANTHER" id="PTHR15298">
    <property type="entry name" value="L-COA N-ACYLTRANSFERASE-RELATED"/>
    <property type="match status" value="1"/>
</dbReference>
<reference evidence="5" key="2">
    <citation type="submission" date="2025-08" db="UniProtKB">
        <authorList>
            <consortium name="Ensembl"/>
        </authorList>
    </citation>
    <scope>IDENTIFICATION</scope>
</reference>
<dbReference type="InterPro" id="IPR015938">
    <property type="entry name" value="Glycine_N-acyltransferase_N"/>
</dbReference>
<dbReference type="PANTHER" id="PTHR15298:SF4">
    <property type="entry name" value="GLYCINE N-ACYLTRANSFERASE-LIKE PROTEIN 2"/>
    <property type="match status" value="1"/>
</dbReference>
<dbReference type="FunCoup" id="F7GHV8">
    <property type="interactions" value="92"/>
</dbReference>
<dbReference type="OMA" id="CELRMAC"/>
<dbReference type="GO" id="GO:0047961">
    <property type="term" value="F:glycine N-acyltransferase activity"/>
    <property type="evidence" value="ECO:0007669"/>
    <property type="project" value="InterPro"/>
</dbReference>
<dbReference type="InterPro" id="IPR000182">
    <property type="entry name" value="GNAT_dom"/>
</dbReference>